<evidence type="ECO:0000256" key="1">
    <source>
        <dbReference type="ARBA" id="ARBA00023002"/>
    </source>
</evidence>
<evidence type="ECO:0000259" key="3">
    <source>
        <dbReference type="Pfam" id="PF22725"/>
    </source>
</evidence>
<dbReference type="RefSeq" id="WP_379952416.1">
    <property type="nucleotide sequence ID" value="NZ_JBHMAF010000198.1"/>
</dbReference>
<keyword evidence="5" id="KW-1185">Reference proteome</keyword>
<evidence type="ECO:0000313" key="5">
    <source>
        <dbReference type="Proteomes" id="UP001589609"/>
    </source>
</evidence>
<dbReference type="Proteomes" id="UP001589609">
    <property type="component" value="Unassembled WGS sequence"/>
</dbReference>
<name>A0ABV5WQA7_9BACI</name>
<dbReference type="PANTHER" id="PTHR43818:SF11">
    <property type="entry name" value="BCDNA.GH03377"/>
    <property type="match status" value="1"/>
</dbReference>
<organism evidence="4 5">
    <name type="scientific">Ectobacillus funiculus</name>
    <dbReference type="NCBI Taxonomy" id="137993"/>
    <lineage>
        <taxon>Bacteria</taxon>
        <taxon>Bacillati</taxon>
        <taxon>Bacillota</taxon>
        <taxon>Bacilli</taxon>
        <taxon>Bacillales</taxon>
        <taxon>Bacillaceae</taxon>
        <taxon>Ectobacillus</taxon>
    </lineage>
</organism>
<evidence type="ECO:0000313" key="4">
    <source>
        <dbReference type="EMBL" id="MFB9762515.1"/>
    </source>
</evidence>
<dbReference type="InterPro" id="IPR055170">
    <property type="entry name" value="GFO_IDH_MocA-like_dom"/>
</dbReference>
<sequence length="385" mass="42505">MREVRIGLVGAGWMGKAHTSAFMNALMMFGSEYGKPVFEVVSDVNIDAAKAAQKQLGYKRWAESWEDVVTDKHVDVVDIATPNAFHYEVAKAALLNGKHVYCEKPLSLSAEQSKELSELAKQQGVVNYVGFNNVMNPASAYIKELVSSGKLGEITRFSGTYDQDALLDPTLPITWRHINKLSRSGALGDLGSHLLSISQFILGDIKSVNAISKTIIEKRPKDSNSNELATVENEDLIVVLAEYENGAVGTLGSSRIATGRKNYLSYEIQGTEGSVYYSLENLNEVHVYFTADKSEDRGFRRVLLGTDHKGYSAFQPQSGIAIGFNDMKILEVHELLSSITCGTTYHCDFNFGWKIDRTIGAILKSAEQKQWVQVDTVDEKMIGVN</sequence>
<protein>
    <submittedName>
        <fullName evidence="4">Gfo/Idh/MocA family protein</fullName>
    </submittedName>
</protein>
<dbReference type="PANTHER" id="PTHR43818">
    <property type="entry name" value="BCDNA.GH03377"/>
    <property type="match status" value="1"/>
</dbReference>
<dbReference type="InterPro" id="IPR036291">
    <property type="entry name" value="NAD(P)-bd_dom_sf"/>
</dbReference>
<keyword evidence="1" id="KW-0560">Oxidoreductase</keyword>
<dbReference type="InterPro" id="IPR000683">
    <property type="entry name" value="Gfo/Idh/MocA-like_OxRdtase_N"/>
</dbReference>
<accession>A0ABV5WQA7</accession>
<gene>
    <name evidence="4" type="ORF">ACFFMS_30265</name>
</gene>
<dbReference type="InterPro" id="IPR050463">
    <property type="entry name" value="Gfo/Idh/MocA_oxidrdct_glycsds"/>
</dbReference>
<proteinExistence type="predicted"/>
<feature type="domain" description="GFO/IDH/MocA-like oxidoreductase" evidence="3">
    <location>
        <begin position="141"/>
        <end position="275"/>
    </location>
</feature>
<comment type="caution">
    <text evidence="4">The sequence shown here is derived from an EMBL/GenBank/DDBJ whole genome shotgun (WGS) entry which is preliminary data.</text>
</comment>
<dbReference type="SUPFAM" id="SSF55347">
    <property type="entry name" value="Glyceraldehyde-3-phosphate dehydrogenase-like, C-terminal domain"/>
    <property type="match status" value="1"/>
</dbReference>
<dbReference type="Gene3D" id="3.40.50.720">
    <property type="entry name" value="NAD(P)-binding Rossmann-like Domain"/>
    <property type="match status" value="1"/>
</dbReference>
<dbReference type="Pfam" id="PF01408">
    <property type="entry name" value="GFO_IDH_MocA"/>
    <property type="match status" value="1"/>
</dbReference>
<dbReference type="EMBL" id="JBHMAF010000198">
    <property type="protein sequence ID" value="MFB9762515.1"/>
    <property type="molecule type" value="Genomic_DNA"/>
</dbReference>
<dbReference type="Gene3D" id="3.30.360.10">
    <property type="entry name" value="Dihydrodipicolinate Reductase, domain 2"/>
    <property type="match status" value="1"/>
</dbReference>
<feature type="domain" description="Gfo/Idh/MocA-like oxidoreductase N-terminal" evidence="2">
    <location>
        <begin position="4"/>
        <end position="131"/>
    </location>
</feature>
<dbReference type="SUPFAM" id="SSF51735">
    <property type="entry name" value="NAD(P)-binding Rossmann-fold domains"/>
    <property type="match status" value="1"/>
</dbReference>
<dbReference type="Pfam" id="PF22725">
    <property type="entry name" value="GFO_IDH_MocA_C3"/>
    <property type="match status" value="1"/>
</dbReference>
<reference evidence="4 5" key="1">
    <citation type="submission" date="2024-09" db="EMBL/GenBank/DDBJ databases">
        <authorList>
            <person name="Sun Q."/>
            <person name="Mori K."/>
        </authorList>
    </citation>
    <scope>NUCLEOTIDE SEQUENCE [LARGE SCALE GENOMIC DNA]</scope>
    <source>
        <strain evidence="4 5">JCM 11201</strain>
    </source>
</reference>
<evidence type="ECO:0000259" key="2">
    <source>
        <dbReference type="Pfam" id="PF01408"/>
    </source>
</evidence>